<dbReference type="Gene3D" id="1.20.5.210">
    <property type="entry name" value="Cytochrome b-c1 complex subunit 8"/>
    <property type="match status" value="1"/>
</dbReference>
<reference evidence="12 13" key="1">
    <citation type="journal article" date="2016" name="Mol. Biol. Evol.">
        <title>Comparative Genomics of Early-Diverging Mushroom-Forming Fungi Provides Insights into the Origins of Lignocellulose Decay Capabilities.</title>
        <authorList>
            <person name="Nagy L.G."/>
            <person name="Riley R."/>
            <person name="Tritt A."/>
            <person name="Adam C."/>
            <person name="Daum C."/>
            <person name="Floudas D."/>
            <person name="Sun H."/>
            <person name="Yadav J.S."/>
            <person name="Pangilinan J."/>
            <person name="Larsson K.H."/>
            <person name="Matsuura K."/>
            <person name="Barry K."/>
            <person name="Labutti K."/>
            <person name="Kuo R."/>
            <person name="Ohm R.A."/>
            <person name="Bhattacharya S.S."/>
            <person name="Shirouzu T."/>
            <person name="Yoshinaga Y."/>
            <person name="Martin F.M."/>
            <person name="Grigoriev I.V."/>
            <person name="Hibbett D.S."/>
        </authorList>
    </citation>
    <scope>NUCLEOTIDE SEQUENCE [LARGE SCALE GENOMIC DNA]</scope>
    <source>
        <strain evidence="12 13">HHB9708</strain>
    </source>
</reference>
<keyword evidence="8" id="KW-1133">Transmembrane helix</keyword>
<keyword evidence="7 11" id="KW-0249">Electron transport</keyword>
<dbReference type="InterPro" id="IPR036642">
    <property type="entry name" value="Cyt_bc1_su8_sf"/>
</dbReference>
<name>A0A164YI63_9AGAM</name>
<evidence type="ECO:0000256" key="8">
    <source>
        <dbReference type="ARBA" id="ARBA00022989"/>
    </source>
</evidence>
<dbReference type="GO" id="GO:0045275">
    <property type="term" value="C:respiratory chain complex III"/>
    <property type="evidence" value="ECO:0007669"/>
    <property type="project" value="UniProtKB-UniRule"/>
</dbReference>
<keyword evidence="9 11" id="KW-0496">Mitochondrion</keyword>
<protein>
    <recommendedName>
        <fullName evidence="11">Cytochrome b-c1 complex subunit 8</fullName>
    </recommendedName>
    <alternativeName>
        <fullName evidence="11">Complex III subunit 8</fullName>
    </alternativeName>
</protein>
<dbReference type="SUPFAM" id="SSF81508">
    <property type="entry name" value="Ubiquinone-binding protein QP-C of cytochrome bc1 complex (Ubiquinol-cytochrome c reductase)"/>
    <property type="match status" value="1"/>
</dbReference>
<evidence type="ECO:0000256" key="5">
    <source>
        <dbReference type="ARBA" id="ARBA00022692"/>
    </source>
</evidence>
<organism evidence="12 13">
    <name type="scientific">Sistotremastrum niveocremeum HHB9708</name>
    <dbReference type="NCBI Taxonomy" id="1314777"/>
    <lineage>
        <taxon>Eukaryota</taxon>
        <taxon>Fungi</taxon>
        <taxon>Dikarya</taxon>
        <taxon>Basidiomycota</taxon>
        <taxon>Agaricomycotina</taxon>
        <taxon>Agaricomycetes</taxon>
        <taxon>Sistotremastrales</taxon>
        <taxon>Sistotremastraceae</taxon>
        <taxon>Sertulicium</taxon>
        <taxon>Sertulicium niveocremeum</taxon>
    </lineage>
</organism>
<evidence type="ECO:0000256" key="9">
    <source>
        <dbReference type="ARBA" id="ARBA00023128"/>
    </source>
</evidence>
<evidence type="ECO:0000256" key="11">
    <source>
        <dbReference type="RuleBase" id="RU368118"/>
    </source>
</evidence>
<evidence type="ECO:0000256" key="4">
    <source>
        <dbReference type="ARBA" id="ARBA00022660"/>
    </source>
</evidence>
<sequence>MRPSLVARGDMPGGKHYIGWWGDMGGPKQKGIIQYSLSPFKQRAFKGALTGYVFNGYRRLAGHFPYFILPVVIGYTTYTWASDKYHWLNSKEGHQWTAAHESGEH</sequence>
<dbReference type="GO" id="GO:0006122">
    <property type="term" value="P:mitochondrial electron transport, ubiquinol to cytochrome c"/>
    <property type="evidence" value="ECO:0007669"/>
    <property type="project" value="UniProtKB-UniRule"/>
</dbReference>
<dbReference type="FunFam" id="1.20.5.210:FF:000001">
    <property type="entry name" value="Cytochrome b-c1 complex subunit 8"/>
    <property type="match status" value="1"/>
</dbReference>
<evidence type="ECO:0000256" key="10">
    <source>
        <dbReference type="ARBA" id="ARBA00023136"/>
    </source>
</evidence>
<comment type="subunit">
    <text evidence="11">Component of the ubiquinol-cytochrome c oxidoreductase (cytochrome b-c1 complex, complex III, CIII), a multisubunit enzyme composed of 3 respiratory subunits cytochrome b, cytochrome c1 and Rieske protein, 2 core protein subunits, and additional low-molecular weight protein subunits. The complex exists as an obligatory dimer and forms supercomplexes (SCs) in the inner mitochondrial membrane with cytochrome c oxidase (complex IV, CIV).</text>
</comment>
<dbReference type="GO" id="GO:0005743">
    <property type="term" value="C:mitochondrial inner membrane"/>
    <property type="evidence" value="ECO:0007669"/>
    <property type="project" value="UniProtKB-SubCell"/>
</dbReference>
<comment type="function">
    <text evidence="11">Component of the ubiquinol-cytochrome c oxidoreductase, a multisubunit transmembrane complex that is part of the mitochondrial electron transport chain which drives oxidative phosphorylation. The complex plays an important role in the uptake of multiple carbon sources present in different host niches.</text>
</comment>
<evidence type="ECO:0000256" key="3">
    <source>
        <dbReference type="ARBA" id="ARBA00022448"/>
    </source>
</evidence>
<evidence type="ECO:0000313" key="12">
    <source>
        <dbReference type="EMBL" id="KZS96940.1"/>
    </source>
</evidence>
<keyword evidence="10" id="KW-0472">Membrane</keyword>
<evidence type="ECO:0000256" key="7">
    <source>
        <dbReference type="ARBA" id="ARBA00022982"/>
    </source>
</evidence>
<dbReference type="PANTHER" id="PTHR12119:SF2">
    <property type="entry name" value="CYTOCHROME B-C1 COMPLEX SUBUNIT 8"/>
    <property type="match status" value="1"/>
</dbReference>
<accession>A0A164YI63</accession>
<dbReference type="EMBL" id="KV419398">
    <property type="protein sequence ID" value="KZS96940.1"/>
    <property type="molecule type" value="Genomic_DNA"/>
</dbReference>
<dbReference type="Pfam" id="PF02939">
    <property type="entry name" value="UcrQ"/>
    <property type="match status" value="1"/>
</dbReference>
<dbReference type="STRING" id="1314777.A0A164YI63"/>
<comment type="similarity">
    <text evidence="2 11">Belongs to the UQCRQ/QCR8 family.</text>
</comment>
<keyword evidence="3 11" id="KW-0813">Transport</keyword>
<dbReference type="OrthoDB" id="6683853at2759"/>
<dbReference type="AlphaFoldDB" id="A0A164YI63"/>
<evidence type="ECO:0000256" key="1">
    <source>
        <dbReference type="ARBA" id="ARBA00004434"/>
    </source>
</evidence>
<keyword evidence="13" id="KW-1185">Reference proteome</keyword>
<proteinExistence type="inferred from homology"/>
<dbReference type="InterPro" id="IPR004205">
    <property type="entry name" value="Cyt_bc1_su8"/>
</dbReference>
<evidence type="ECO:0000256" key="2">
    <source>
        <dbReference type="ARBA" id="ARBA00007668"/>
    </source>
</evidence>
<dbReference type="PANTHER" id="PTHR12119">
    <property type="entry name" value="UBIQUINOL-CYTOCHROME C REDUCTASE COMPLEX UBIQUINONE-BINDING PROTEIN QP-C"/>
    <property type="match status" value="1"/>
</dbReference>
<comment type="subcellular location">
    <subcellularLocation>
        <location evidence="1 11">Mitochondrion inner membrane</location>
        <topology evidence="1 11">Single-pass membrane protein</topology>
    </subcellularLocation>
</comment>
<keyword evidence="4 11" id="KW-0679">Respiratory chain</keyword>
<evidence type="ECO:0000313" key="13">
    <source>
        <dbReference type="Proteomes" id="UP000076722"/>
    </source>
</evidence>
<gene>
    <name evidence="12" type="ORF">SISNIDRAFT_482709</name>
</gene>
<dbReference type="Proteomes" id="UP000076722">
    <property type="component" value="Unassembled WGS sequence"/>
</dbReference>
<keyword evidence="6 11" id="KW-0999">Mitochondrion inner membrane</keyword>
<evidence type="ECO:0000256" key="6">
    <source>
        <dbReference type="ARBA" id="ARBA00022792"/>
    </source>
</evidence>
<keyword evidence="5" id="KW-0812">Transmembrane</keyword>